<organism evidence="1 2">
    <name type="scientific">Paenibacillus curdlanolyticus YK9</name>
    <dbReference type="NCBI Taxonomy" id="717606"/>
    <lineage>
        <taxon>Bacteria</taxon>
        <taxon>Bacillati</taxon>
        <taxon>Bacillota</taxon>
        <taxon>Bacilli</taxon>
        <taxon>Bacillales</taxon>
        <taxon>Paenibacillaceae</taxon>
        <taxon>Paenibacillus</taxon>
    </lineage>
</organism>
<sequence length="129" mass="14133">MNYLKLCGAIAHNGQRYDAPFQPDVYPHDRKATSVRKALPLYLIIEALAQIGCRSAAEALHTTARIIPVQLRNFRMEKEVAQGDGPYRLQAALKENGRQIALDTLLIDSRGNTAVSAELWVSVMAASGA</sequence>
<dbReference type="EMBL" id="AEDD01000004">
    <property type="protein sequence ID" value="EFM11527.1"/>
    <property type="molecule type" value="Genomic_DNA"/>
</dbReference>
<reference evidence="1 2" key="1">
    <citation type="submission" date="2010-07" db="EMBL/GenBank/DDBJ databases">
        <title>The draft genome of Paenibacillus curdlanolyticus YK9.</title>
        <authorList>
            <consortium name="US DOE Joint Genome Institute (JGI-PGF)"/>
            <person name="Lucas S."/>
            <person name="Copeland A."/>
            <person name="Lapidus A."/>
            <person name="Cheng J.-F."/>
            <person name="Bruce D."/>
            <person name="Goodwin L."/>
            <person name="Pitluck S."/>
            <person name="Land M.L."/>
            <person name="Hauser L."/>
            <person name="Chang Y.-J."/>
            <person name="Jeffries C."/>
            <person name="Anderson I.J."/>
            <person name="Johnson E."/>
            <person name="Loganathan U."/>
            <person name="Mulhopadhyay B."/>
            <person name="Kyrpides N."/>
            <person name="Woyke T.J."/>
        </authorList>
    </citation>
    <scope>NUCLEOTIDE SEQUENCE [LARGE SCALE GENOMIC DNA]</scope>
    <source>
        <strain evidence="1 2">YK9</strain>
    </source>
</reference>
<accession>E0I8M2</accession>
<dbReference type="AlphaFoldDB" id="E0I8M2"/>
<gene>
    <name evidence="1" type="ORF">PaecuDRAFT_1975</name>
</gene>
<dbReference type="RefSeq" id="WP_006037983.1">
    <property type="nucleotide sequence ID" value="NZ_AEDD01000004.1"/>
</dbReference>
<evidence type="ECO:0000313" key="2">
    <source>
        <dbReference type="Proteomes" id="UP000005387"/>
    </source>
</evidence>
<keyword evidence="2" id="KW-1185">Reference proteome</keyword>
<dbReference type="Proteomes" id="UP000005387">
    <property type="component" value="Unassembled WGS sequence"/>
</dbReference>
<protein>
    <submittedName>
        <fullName evidence="1">Uncharacterized protein</fullName>
    </submittedName>
</protein>
<evidence type="ECO:0000313" key="1">
    <source>
        <dbReference type="EMBL" id="EFM11527.1"/>
    </source>
</evidence>
<name>E0I8M2_9BACL</name>
<proteinExistence type="predicted"/>
<dbReference type="STRING" id="717606.PaecuDRAFT_1975"/>